<dbReference type="InterPro" id="IPR022637">
    <property type="entry name" value="DNA_polIII_beta_cen"/>
</dbReference>
<dbReference type="InterPro" id="IPR046938">
    <property type="entry name" value="DNA_clamp_sf"/>
</dbReference>
<evidence type="ECO:0000256" key="9">
    <source>
        <dbReference type="ARBA" id="ARBA00023125"/>
    </source>
</evidence>
<dbReference type="Proteomes" id="UP000754226">
    <property type="component" value="Unassembled WGS sequence"/>
</dbReference>
<organism evidence="14 15">
    <name type="scientific">Acidaminococcus intestini</name>
    <dbReference type="NCBI Taxonomy" id="187327"/>
    <lineage>
        <taxon>Bacteria</taxon>
        <taxon>Bacillati</taxon>
        <taxon>Bacillota</taxon>
        <taxon>Negativicutes</taxon>
        <taxon>Acidaminococcales</taxon>
        <taxon>Acidaminococcaceae</taxon>
        <taxon>Acidaminococcus</taxon>
    </lineage>
</organism>
<dbReference type="GO" id="GO:0003677">
    <property type="term" value="F:DNA binding"/>
    <property type="evidence" value="ECO:0007669"/>
    <property type="project" value="UniProtKB-UniRule"/>
</dbReference>
<dbReference type="GO" id="GO:0008408">
    <property type="term" value="F:3'-5' exonuclease activity"/>
    <property type="evidence" value="ECO:0007669"/>
    <property type="project" value="InterPro"/>
</dbReference>
<feature type="domain" description="DNA polymerase III beta sliding clamp central" evidence="12">
    <location>
        <begin position="129"/>
        <end position="245"/>
    </location>
</feature>
<dbReference type="InterPro" id="IPR001001">
    <property type="entry name" value="DNA_polIII_beta"/>
</dbReference>
<dbReference type="GO" id="GO:0003887">
    <property type="term" value="F:DNA-directed DNA polymerase activity"/>
    <property type="evidence" value="ECO:0007669"/>
    <property type="project" value="UniProtKB-UniRule"/>
</dbReference>
<comment type="function">
    <text evidence="10">Confers DNA tethering and processivity to DNA polymerases and other proteins. Acts as a clamp, forming a ring around DNA (a reaction catalyzed by the clamp-loading complex) which diffuses in an ATP-independent manner freely and bidirectionally along dsDNA. Initially characterized for its ability to contact the catalytic subunit of DNA polymerase III (Pol III), a complex, multichain enzyme responsible for most of the replicative synthesis in bacteria; Pol III exhibits 3'-5' exonuclease proofreading activity. The beta chain is required for initiation of replication as well as for processivity of DNA replication.</text>
</comment>
<dbReference type="InterPro" id="IPR022635">
    <property type="entry name" value="DNA_polIII_beta_C"/>
</dbReference>
<keyword evidence="7 10" id="KW-0235">DNA replication</keyword>
<dbReference type="InterPro" id="IPR022634">
    <property type="entry name" value="DNA_polIII_beta_N"/>
</dbReference>
<dbReference type="GO" id="GO:0005737">
    <property type="term" value="C:cytoplasm"/>
    <property type="evidence" value="ECO:0007669"/>
    <property type="project" value="UniProtKB-SubCell"/>
</dbReference>
<dbReference type="Gene3D" id="3.10.150.10">
    <property type="entry name" value="DNA Polymerase III, subunit A, domain 2"/>
    <property type="match status" value="1"/>
</dbReference>
<dbReference type="Gene3D" id="3.70.10.10">
    <property type="match status" value="1"/>
</dbReference>
<dbReference type="Pfam" id="PF02767">
    <property type="entry name" value="DNA_pol3_beta_2"/>
    <property type="match status" value="1"/>
</dbReference>
<evidence type="ECO:0000256" key="10">
    <source>
        <dbReference type="PIRNR" id="PIRNR000804"/>
    </source>
</evidence>
<dbReference type="Pfam" id="PF00712">
    <property type="entry name" value="DNA_pol3_beta"/>
    <property type="match status" value="1"/>
</dbReference>
<evidence type="ECO:0000256" key="7">
    <source>
        <dbReference type="ARBA" id="ARBA00022705"/>
    </source>
</evidence>
<reference evidence="14" key="1">
    <citation type="submission" date="2021-02" db="EMBL/GenBank/DDBJ databases">
        <title>Infant gut strain persistence is associated with maternal origin, phylogeny, and functional potential including surface adhesion and iron acquisition.</title>
        <authorList>
            <person name="Lou Y.C."/>
        </authorList>
    </citation>
    <scope>NUCLEOTIDE SEQUENCE</scope>
    <source>
        <strain evidence="14">L3_106_000M1_dasL3_106_000M1_concoct_15</strain>
    </source>
</reference>
<keyword evidence="5 10" id="KW-0808">Transferase</keyword>
<evidence type="ECO:0000259" key="12">
    <source>
        <dbReference type="Pfam" id="PF02767"/>
    </source>
</evidence>
<comment type="similarity">
    <text evidence="2 10">Belongs to the beta sliding clamp family.</text>
</comment>
<accession>A0A943EHD7</accession>
<dbReference type="SMART" id="SM00480">
    <property type="entry name" value="POL3Bc"/>
    <property type="match status" value="1"/>
</dbReference>
<sequence length="372" mass="40799">MQFSCESAQLAKAVNTVKKAISSSPNAPIFSGIHMSLSGNTLELVAMDVNFSMKKVLEVNGSEDGSILVPAQSLGDLLAKFSTDILTLTQKEGTQELTLTSETGTYHIPLIGSEDYPAFPEFEGERILTLPEDVLGQLIRQTVYACSADESRPLFTGVFMEKKGQHITCVGTNTHRLAIKSSEAETADDSEYSLLIPARVLKEIANNLTGELPEDVAIIQKDSKILVRMGSLSLVSSLIEGTFPDYSRPIPPSFKNRTVLNRQDLERAIQRVSLFAQGEYNIIRLNIEAERVVLSSAASDRGQGMEIMEGVTTGEELPLNIAFNSKYLMDFCKNISSDQVVLETNSSLSPARMMPVDDPSYTYIITPVRVIF</sequence>
<evidence type="ECO:0000256" key="6">
    <source>
        <dbReference type="ARBA" id="ARBA00022695"/>
    </source>
</evidence>
<evidence type="ECO:0000313" key="15">
    <source>
        <dbReference type="Proteomes" id="UP000754226"/>
    </source>
</evidence>
<proteinExistence type="inferred from homology"/>
<evidence type="ECO:0000256" key="3">
    <source>
        <dbReference type="ARBA" id="ARBA00021035"/>
    </source>
</evidence>
<feature type="domain" description="DNA polymerase III beta sliding clamp N-terminal" evidence="11">
    <location>
        <begin position="1"/>
        <end position="119"/>
    </location>
</feature>
<dbReference type="NCBIfam" id="TIGR00663">
    <property type="entry name" value="dnan"/>
    <property type="match status" value="1"/>
</dbReference>
<evidence type="ECO:0000256" key="4">
    <source>
        <dbReference type="ARBA" id="ARBA00022490"/>
    </source>
</evidence>
<keyword evidence="6 10" id="KW-0548">Nucleotidyltransferase</keyword>
<dbReference type="Pfam" id="PF02768">
    <property type="entry name" value="DNA_pol3_beta_3"/>
    <property type="match status" value="1"/>
</dbReference>
<evidence type="ECO:0000259" key="13">
    <source>
        <dbReference type="Pfam" id="PF02768"/>
    </source>
</evidence>
<keyword evidence="4 10" id="KW-0963">Cytoplasm</keyword>
<evidence type="ECO:0000256" key="1">
    <source>
        <dbReference type="ARBA" id="ARBA00004496"/>
    </source>
</evidence>
<dbReference type="EMBL" id="JAGZCZ010000006">
    <property type="protein sequence ID" value="MBS5519883.1"/>
    <property type="molecule type" value="Genomic_DNA"/>
</dbReference>
<feature type="domain" description="DNA polymerase III beta sliding clamp C-terminal" evidence="13">
    <location>
        <begin position="250"/>
        <end position="369"/>
    </location>
</feature>
<name>A0A943EHD7_9FIRM</name>
<dbReference type="SUPFAM" id="SSF55979">
    <property type="entry name" value="DNA clamp"/>
    <property type="match status" value="3"/>
</dbReference>
<keyword evidence="9" id="KW-0238">DNA-binding</keyword>
<evidence type="ECO:0000256" key="8">
    <source>
        <dbReference type="ARBA" id="ARBA00022932"/>
    </source>
</evidence>
<comment type="subcellular location">
    <subcellularLocation>
        <location evidence="1 10">Cytoplasm</location>
    </subcellularLocation>
</comment>
<dbReference type="PANTHER" id="PTHR30478:SF0">
    <property type="entry name" value="BETA SLIDING CLAMP"/>
    <property type="match status" value="1"/>
</dbReference>
<comment type="caution">
    <text evidence="14">The sequence shown here is derived from an EMBL/GenBank/DDBJ whole genome shotgun (WGS) entry which is preliminary data.</text>
</comment>
<evidence type="ECO:0000259" key="11">
    <source>
        <dbReference type="Pfam" id="PF00712"/>
    </source>
</evidence>
<evidence type="ECO:0000256" key="2">
    <source>
        <dbReference type="ARBA" id="ARBA00010752"/>
    </source>
</evidence>
<dbReference type="PIRSF" id="PIRSF000804">
    <property type="entry name" value="DNA_pol_III_b"/>
    <property type="match status" value="1"/>
</dbReference>
<comment type="subunit">
    <text evidence="10">Forms a ring-shaped head-to-tail homodimer around DNA.</text>
</comment>
<protein>
    <recommendedName>
        <fullName evidence="3 10">Beta sliding clamp</fullName>
    </recommendedName>
</protein>
<dbReference type="PANTHER" id="PTHR30478">
    <property type="entry name" value="DNA POLYMERASE III SUBUNIT BETA"/>
    <property type="match status" value="1"/>
</dbReference>
<dbReference type="AlphaFoldDB" id="A0A943EHD7"/>
<evidence type="ECO:0000313" key="14">
    <source>
        <dbReference type="EMBL" id="MBS5519883.1"/>
    </source>
</evidence>
<keyword evidence="8 10" id="KW-0239">DNA-directed DNA polymerase</keyword>
<gene>
    <name evidence="14" type="primary">dnaN</name>
    <name evidence="14" type="ORF">KHX13_06070</name>
</gene>
<dbReference type="GO" id="GO:0009360">
    <property type="term" value="C:DNA polymerase III complex"/>
    <property type="evidence" value="ECO:0007669"/>
    <property type="project" value="InterPro"/>
</dbReference>
<dbReference type="CDD" id="cd00140">
    <property type="entry name" value="beta_clamp"/>
    <property type="match status" value="1"/>
</dbReference>
<evidence type="ECO:0000256" key="5">
    <source>
        <dbReference type="ARBA" id="ARBA00022679"/>
    </source>
</evidence>
<dbReference type="GO" id="GO:0006271">
    <property type="term" value="P:DNA strand elongation involved in DNA replication"/>
    <property type="evidence" value="ECO:0007669"/>
    <property type="project" value="TreeGrafter"/>
</dbReference>